<evidence type="ECO:0000313" key="2">
    <source>
        <dbReference type="Proteomes" id="UP001162164"/>
    </source>
</evidence>
<name>A0ABQ9J6S6_9CUCU</name>
<dbReference type="Proteomes" id="UP001162164">
    <property type="component" value="Unassembled WGS sequence"/>
</dbReference>
<sequence>MSVFHWPTSSVLYLWRHLASFFETIITTHTRSGWIVALFMKIRIVIQRMISTVPNGEGISFRDKIQGKYILHLVNHYATVACQRLERIGCGGKRSARRPQMDEIESARKQIFQASLFWEYSTRGNATTG</sequence>
<accession>A0ABQ9J6S6</accession>
<keyword evidence="2" id="KW-1185">Reference proteome</keyword>
<evidence type="ECO:0000313" key="1">
    <source>
        <dbReference type="EMBL" id="KAJ8973329.1"/>
    </source>
</evidence>
<protein>
    <submittedName>
        <fullName evidence="1">Uncharacterized protein</fullName>
    </submittedName>
</protein>
<comment type="caution">
    <text evidence="1">The sequence shown here is derived from an EMBL/GenBank/DDBJ whole genome shotgun (WGS) entry which is preliminary data.</text>
</comment>
<gene>
    <name evidence="1" type="ORF">NQ317_005370</name>
</gene>
<reference evidence="1" key="1">
    <citation type="journal article" date="2023" name="Insect Mol. Biol.">
        <title>Genome sequencing provides insights into the evolution of gene families encoding plant cell wall-degrading enzymes in longhorned beetles.</title>
        <authorList>
            <person name="Shin N.R."/>
            <person name="Okamura Y."/>
            <person name="Kirsch R."/>
            <person name="Pauchet Y."/>
        </authorList>
    </citation>
    <scope>NUCLEOTIDE SEQUENCE</scope>
    <source>
        <strain evidence="1">MMC_N1</strain>
    </source>
</reference>
<dbReference type="EMBL" id="JAPWTJ010001194">
    <property type="protein sequence ID" value="KAJ8973329.1"/>
    <property type="molecule type" value="Genomic_DNA"/>
</dbReference>
<proteinExistence type="predicted"/>
<organism evidence="1 2">
    <name type="scientific">Molorchus minor</name>
    <dbReference type="NCBI Taxonomy" id="1323400"/>
    <lineage>
        <taxon>Eukaryota</taxon>
        <taxon>Metazoa</taxon>
        <taxon>Ecdysozoa</taxon>
        <taxon>Arthropoda</taxon>
        <taxon>Hexapoda</taxon>
        <taxon>Insecta</taxon>
        <taxon>Pterygota</taxon>
        <taxon>Neoptera</taxon>
        <taxon>Endopterygota</taxon>
        <taxon>Coleoptera</taxon>
        <taxon>Polyphaga</taxon>
        <taxon>Cucujiformia</taxon>
        <taxon>Chrysomeloidea</taxon>
        <taxon>Cerambycidae</taxon>
        <taxon>Lamiinae</taxon>
        <taxon>Monochamini</taxon>
        <taxon>Molorchus</taxon>
    </lineage>
</organism>